<reference evidence="2 3" key="1">
    <citation type="submission" date="2014-06" db="EMBL/GenBank/DDBJ databases">
        <title>Evolutionary Origins and Diversification of the Mycorrhizal Mutualists.</title>
        <authorList>
            <consortium name="DOE Joint Genome Institute"/>
            <consortium name="Mycorrhizal Genomics Consortium"/>
            <person name="Kohler A."/>
            <person name="Kuo A."/>
            <person name="Nagy L.G."/>
            <person name="Floudas D."/>
            <person name="Copeland A."/>
            <person name="Barry K.W."/>
            <person name="Cichocki N."/>
            <person name="Veneault-Fourrey C."/>
            <person name="LaButti K."/>
            <person name="Lindquist E.A."/>
            <person name="Lipzen A."/>
            <person name="Lundell T."/>
            <person name="Morin E."/>
            <person name="Murat C."/>
            <person name="Riley R."/>
            <person name="Ohm R."/>
            <person name="Sun H."/>
            <person name="Tunlid A."/>
            <person name="Henrissat B."/>
            <person name="Grigoriev I.V."/>
            <person name="Hibbett D.S."/>
            <person name="Martin F."/>
        </authorList>
    </citation>
    <scope>NUCLEOTIDE SEQUENCE [LARGE SCALE GENOMIC DNA]</scope>
    <source>
        <strain evidence="2 3">SS14</strain>
    </source>
</reference>
<gene>
    <name evidence="2" type="ORF">M422DRAFT_256425</name>
</gene>
<evidence type="ECO:0000313" key="2">
    <source>
        <dbReference type="EMBL" id="KIJ40729.1"/>
    </source>
</evidence>
<sequence>MFAARPWQSGENRILQLALCLGNELEHTLEVAMRRNGLGWLTHASQSNHIIHGFIFQILHENPLYFVFYRFIAHLLSTQCPHQAQNSREQRRPLPRCGEHPTPDGNQPPIGALDSPDNPPLSSKCFRYNRPNVVCCKELKDEHDRRLIDPDVVRDCVMGLSDAHCSLVWQSAGAISIGTGGFLASQSECHHYRFLSKATSVRVLRSCDGEIGREVHAILGPAASRKEYPGKSPNVFVASK</sequence>
<organism evidence="2 3">
    <name type="scientific">Sphaerobolus stellatus (strain SS14)</name>
    <dbReference type="NCBI Taxonomy" id="990650"/>
    <lineage>
        <taxon>Eukaryota</taxon>
        <taxon>Fungi</taxon>
        <taxon>Dikarya</taxon>
        <taxon>Basidiomycota</taxon>
        <taxon>Agaricomycotina</taxon>
        <taxon>Agaricomycetes</taxon>
        <taxon>Phallomycetidae</taxon>
        <taxon>Geastrales</taxon>
        <taxon>Sphaerobolaceae</taxon>
        <taxon>Sphaerobolus</taxon>
    </lineage>
</organism>
<accession>A0A0C9V0X5</accession>
<dbReference type="EMBL" id="KN837142">
    <property type="protein sequence ID" value="KIJ40729.1"/>
    <property type="molecule type" value="Genomic_DNA"/>
</dbReference>
<dbReference type="Proteomes" id="UP000054279">
    <property type="component" value="Unassembled WGS sequence"/>
</dbReference>
<proteinExistence type="predicted"/>
<protein>
    <submittedName>
        <fullName evidence="2">Uncharacterized protein</fullName>
    </submittedName>
</protein>
<feature type="region of interest" description="Disordered" evidence="1">
    <location>
        <begin position="83"/>
        <end position="114"/>
    </location>
</feature>
<evidence type="ECO:0000256" key="1">
    <source>
        <dbReference type="SAM" id="MobiDB-lite"/>
    </source>
</evidence>
<dbReference type="AlphaFoldDB" id="A0A0C9V0X5"/>
<dbReference type="OrthoDB" id="73465at2759"/>
<dbReference type="HOGENOM" id="CLU_1157020_0_0_1"/>
<evidence type="ECO:0000313" key="3">
    <source>
        <dbReference type="Proteomes" id="UP000054279"/>
    </source>
</evidence>
<keyword evidence="3" id="KW-1185">Reference proteome</keyword>
<name>A0A0C9V0X5_SPHS4</name>
<feature type="compositionally biased region" description="Basic and acidic residues" evidence="1">
    <location>
        <begin position="88"/>
        <end position="102"/>
    </location>
</feature>